<feature type="signal peptide" evidence="1">
    <location>
        <begin position="1"/>
        <end position="17"/>
    </location>
</feature>
<dbReference type="InterPro" id="IPR019613">
    <property type="entry name" value="DUF4198"/>
</dbReference>
<protein>
    <submittedName>
        <fullName evidence="2">DUF4198 domain-containing protein</fullName>
    </submittedName>
</protein>
<organism evidence="2 3">
    <name type="scientific">Acinetobacter albensis</name>
    <dbReference type="NCBI Taxonomy" id="1673609"/>
    <lineage>
        <taxon>Bacteria</taxon>
        <taxon>Pseudomonadati</taxon>
        <taxon>Pseudomonadota</taxon>
        <taxon>Gammaproteobacteria</taxon>
        <taxon>Moraxellales</taxon>
        <taxon>Moraxellaceae</taxon>
        <taxon>Acinetobacter</taxon>
    </lineage>
</organism>
<evidence type="ECO:0000313" key="2">
    <source>
        <dbReference type="EMBL" id="MFN0296101.1"/>
    </source>
</evidence>
<gene>
    <name evidence="2" type="ORF">ACKVE0_00875</name>
</gene>
<sequence length="266" mass="29248">MKPYLAFALLICSYSQAHEPYVAPLNYTTTNTQMPIFSGYAEEALNSEYALKDVQFNVIQPNQTVVTVQPQSTLESVTAFDLKLPEKGTYTLHAKTSYPIQYVQHNKQWKILSDVAADKVPALAERDYVIPSDFKGKLPKKIDTVREWSIQSYLSKENTSPVAATPAPIQGSFNIHPNQIIAGQPVQLQLSKAGKPLVQAEVLLRKQGATDQQAQSISVNANGSSTITFPQAGGYLIEVSEKLDPKAVPKNQYYTIISLGVNNSTS</sequence>
<keyword evidence="3" id="KW-1185">Reference proteome</keyword>
<dbReference type="RefSeq" id="WP_409139366.1">
    <property type="nucleotide sequence ID" value="NZ_JBJXCW010000001.1"/>
</dbReference>
<dbReference type="Proteomes" id="UP001632339">
    <property type="component" value="Unassembled WGS sequence"/>
</dbReference>
<name>A0ABW9JNR2_9GAMM</name>
<comment type="caution">
    <text evidence="2">The sequence shown here is derived from an EMBL/GenBank/DDBJ whole genome shotgun (WGS) entry which is preliminary data.</text>
</comment>
<evidence type="ECO:0000313" key="3">
    <source>
        <dbReference type="Proteomes" id="UP001632339"/>
    </source>
</evidence>
<feature type="chain" id="PRO_5047228961" evidence="1">
    <location>
        <begin position="18"/>
        <end position="266"/>
    </location>
</feature>
<dbReference type="Pfam" id="PF10670">
    <property type="entry name" value="DUF4198"/>
    <property type="match status" value="1"/>
</dbReference>
<reference evidence="2 3" key="1">
    <citation type="submission" date="2024-12" db="EMBL/GenBank/DDBJ databases">
        <title>C001-4G Acinetobacter sp. assembled genome.</title>
        <authorList>
            <person name="D'Arcy K."/>
            <person name="Kingdon A.D.H."/>
            <person name="Breen A."/>
            <person name="Mckeown C."/>
            <person name="Allman E."/>
            <person name="Sharma P."/>
            <person name="Mcleman A."/>
            <person name="Roberts A.P."/>
        </authorList>
    </citation>
    <scope>NUCLEOTIDE SEQUENCE [LARGE SCALE GENOMIC DNA]</scope>
    <source>
        <strain evidence="2 3">C1-4G</strain>
    </source>
</reference>
<dbReference type="EMBL" id="JBJXCW010000001">
    <property type="protein sequence ID" value="MFN0296101.1"/>
    <property type="molecule type" value="Genomic_DNA"/>
</dbReference>
<evidence type="ECO:0000256" key="1">
    <source>
        <dbReference type="SAM" id="SignalP"/>
    </source>
</evidence>
<proteinExistence type="predicted"/>
<keyword evidence="1" id="KW-0732">Signal</keyword>
<accession>A0ABW9JNR2</accession>